<dbReference type="EMBL" id="CAKKLH010000297">
    <property type="protein sequence ID" value="CAH0109968.1"/>
    <property type="molecule type" value="Genomic_DNA"/>
</dbReference>
<evidence type="ECO:0000256" key="2">
    <source>
        <dbReference type="ARBA" id="ARBA00023172"/>
    </source>
</evidence>
<dbReference type="SUPFAM" id="SSF56349">
    <property type="entry name" value="DNA breaking-rejoining enzymes"/>
    <property type="match status" value="1"/>
</dbReference>
<comment type="caution">
    <text evidence="6">The sequence shown here is derived from an EMBL/GenBank/DDBJ whole genome shotgun (WGS) entry which is preliminary data.</text>
</comment>
<dbReference type="Pfam" id="PF00589">
    <property type="entry name" value="Phage_integrase"/>
    <property type="match status" value="1"/>
</dbReference>
<dbReference type="InterPro" id="IPR052055">
    <property type="entry name" value="Hepadnavirus_pol/RT"/>
</dbReference>
<dbReference type="CDD" id="cd09275">
    <property type="entry name" value="RNase_HI_RT_DIRS1"/>
    <property type="match status" value="1"/>
</dbReference>
<feature type="compositionally biased region" description="Acidic residues" evidence="3">
    <location>
        <begin position="142"/>
        <end position="166"/>
    </location>
</feature>
<dbReference type="Gene3D" id="1.10.150.130">
    <property type="match status" value="1"/>
</dbReference>
<feature type="compositionally biased region" description="Basic residues" evidence="3">
    <location>
        <begin position="412"/>
        <end position="422"/>
    </location>
</feature>
<dbReference type="InterPro" id="IPR043502">
    <property type="entry name" value="DNA/RNA_pol_sf"/>
</dbReference>
<dbReference type="Pfam" id="PF00078">
    <property type="entry name" value="RVT_1"/>
    <property type="match status" value="1"/>
</dbReference>
<evidence type="ECO:0000256" key="1">
    <source>
        <dbReference type="ARBA" id="ARBA00023125"/>
    </source>
</evidence>
<dbReference type="Gene3D" id="3.30.70.270">
    <property type="match status" value="1"/>
</dbReference>
<dbReference type="GO" id="GO:0071897">
    <property type="term" value="P:DNA biosynthetic process"/>
    <property type="evidence" value="ECO:0007669"/>
    <property type="project" value="UniProtKB-ARBA"/>
</dbReference>
<dbReference type="PANTHER" id="PTHR33050">
    <property type="entry name" value="REVERSE TRANSCRIPTASE DOMAIN-CONTAINING PROTEIN"/>
    <property type="match status" value="1"/>
</dbReference>
<keyword evidence="2" id="KW-0233">DNA recombination</keyword>
<evidence type="ECO:0000259" key="5">
    <source>
        <dbReference type="PROSITE" id="PS51898"/>
    </source>
</evidence>
<feature type="region of interest" description="Disordered" evidence="3">
    <location>
        <begin position="77"/>
        <end position="232"/>
    </location>
</feature>
<feature type="domain" description="Reverse transcriptase" evidence="4">
    <location>
        <begin position="555"/>
        <end position="737"/>
    </location>
</feature>
<dbReference type="InterPro" id="IPR011010">
    <property type="entry name" value="DNA_brk_join_enz"/>
</dbReference>
<dbReference type="OrthoDB" id="6380429at2759"/>
<protein>
    <recommendedName>
        <fullName evidence="8">Reverse transcriptase domain-containing protein</fullName>
    </recommendedName>
</protein>
<evidence type="ECO:0000313" key="7">
    <source>
        <dbReference type="Proteomes" id="UP000789390"/>
    </source>
</evidence>
<keyword evidence="7" id="KW-1185">Reference proteome</keyword>
<sequence length="1429" mass="160294">MSGFGGRYGDYWVDPRVANFEREQQERDLLERSRLRERDCYESRFRERERSPLRSAPSDFYHDQALFPAVPPHVRFEGYGRVGPDQVLDQRDFHSSRDPRYGGGPGYDQRRVNPLVDQGGRSRYGDGVPRREKSVRSSIPDQGDEDGYGDEEQPESEDELILDDLEDHDRLQKFYNRPWRPSSSKSEEPPEPPPAVKSKRASAAMPESVSPKPGPSKEKTPEPSDKAEPAPLIVPQEVSDALSGWLTKGVSTEDSKAISKKTPLEFLDKEFSVKPPKLDGYMHRRAKDKGKLKAVNASEESLITTQLKIMDVGPPLIDLYTRILSLGEGKTEKKAQELVQDALRQWARAYHHITKQRRRAVIALVEPSFDFLTAEPEAFALGKEARELLFTGKFLDSMLKEASQDATLARTAKPKTSLRSRGKALADPSQSLPRHPFVLRPRRATEQPHRGGGERGRPAGAHSWTRGVQRYVRFSKPVNSPTQPSDDEVGARLLAFAGQWREVTDDSWVLDGIAQGIKLDFEALPTQLVIPPPVAMSKEMVKICDKEVEDLIKKRAITEVVDGSGGFVCSLFVIPKKSGGFRPIINLKPLNRFIRYEHFKMENLESARFLLRKGDWMAKLDLKDAYLTVPVHPSHRKFLRFQWKGRIFQFSCLAFGLAPAPRIFTKILKVVMGFLRKKGLRLIIYLDDILILNTSRERVLADLEVVIELLQRLGFIINWEKSVLEPSQNLEYLGLVIDSNRLSFALPIAKIEAVKAMCEAALLAKVVSLREIASIMGNFTWAIPAIPYAQAHYRRLQSFYIRKSQAANSNLKIKCLLSLEAKDDLKWWVANLDKVKDKVFFPQAPDLDIYTDASLSGWGACCNEVRTRGSWTLTDSTRHINELELLGALFAVQAFAVRSKNIAIRIHLDNATAVAYINHCGGTRSRTLTVISAELTSWCEERGISLEAVHVAGKLNTIADEESRAGPDSGDWKLEKRIFSHIQDLWPSKVDAFASPWNAQLPSFISWHPQPGAMTTNAFSVNWGGLLAYCFPPFALIFKCLEKIRREKALVVFVCPVWIGQPWFPLLLELSCDIPRLLPPSQHLLKSALDETHPLIRNGALHLAVWRLSGDSTLSEGFRQQLSAYSWPETDPSTHSTYESAWRKWMDWCLERRSNPLSNDLGEALEFLTHLHSSGMSYSSVNIHRSMLSSTLDPVDGLRIGEHPVVVKLLRGCFNQNPPRPKYSVTWDPSQVIDFISSLGENDSLSLSVLSGKAATLIALATLMRVSEIAAIEFKSVSFSQSGVKFSLGSPRKAQRSGPLQTFSLSGCPDPIVCPVKTLKEYIERTNEFRSETNSNRLFVAVIPPHKPVSSNTVSRWIRSVLNSAGVDTDVFGAHSTRGAAASKAAVNGLSIEAILRAGSWAHESTFRRFHNRSAEPTIESAVFGHTHN</sequence>
<dbReference type="PROSITE" id="PS51898">
    <property type="entry name" value="TYR_RECOMBINASE"/>
    <property type="match status" value="1"/>
</dbReference>
<feature type="compositionally biased region" description="Basic and acidic residues" evidence="3">
    <location>
        <begin position="215"/>
        <end position="228"/>
    </location>
</feature>
<reference evidence="6" key="1">
    <citation type="submission" date="2021-11" db="EMBL/GenBank/DDBJ databases">
        <authorList>
            <person name="Schell T."/>
        </authorList>
    </citation>
    <scope>NUCLEOTIDE SEQUENCE</scope>
    <source>
        <strain evidence="6">M5</strain>
    </source>
</reference>
<dbReference type="InterPro" id="IPR043128">
    <property type="entry name" value="Rev_trsase/Diguanyl_cyclase"/>
</dbReference>
<dbReference type="SUPFAM" id="SSF56672">
    <property type="entry name" value="DNA/RNA polymerases"/>
    <property type="match status" value="1"/>
</dbReference>
<evidence type="ECO:0008006" key="8">
    <source>
        <dbReference type="Google" id="ProtNLM"/>
    </source>
</evidence>
<gene>
    <name evidence="6" type="ORF">DGAL_LOCUS13460</name>
</gene>
<dbReference type="SUPFAM" id="SSF47823">
    <property type="entry name" value="lambda integrase-like, N-terminal domain"/>
    <property type="match status" value="1"/>
</dbReference>
<dbReference type="GO" id="GO:0006310">
    <property type="term" value="P:DNA recombination"/>
    <property type="evidence" value="ECO:0007669"/>
    <property type="project" value="UniProtKB-KW"/>
</dbReference>
<accession>A0A8J2RV12</accession>
<dbReference type="Gene3D" id="3.10.10.10">
    <property type="entry name" value="HIV Type 1 Reverse Transcriptase, subunit A, domain 1"/>
    <property type="match status" value="1"/>
</dbReference>
<feature type="domain" description="Tyr recombinase" evidence="5">
    <location>
        <begin position="1220"/>
        <end position="1424"/>
    </location>
</feature>
<dbReference type="GO" id="GO:0015074">
    <property type="term" value="P:DNA integration"/>
    <property type="evidence" value="ECO:0007669"/>
    <property type="project" value="InterPro"/>
</dbReference>
<name>A0A8J2RV12_9CRUS</name>
<feature type="compositionally biased region" description="Basic and acidic residues" evidence="3">
    <location>
        <begin position="443"/>
        <end position="457"/>
    </location>
</feature>
<dbReference type="InterPro" id="IPR010998">
    <property type="entry name" value="Integrase_recombinase_N"/>
</dbReference>
<dbReference type="PANTHER" id="PTHR33050:SF7">
    <property type="entry name" value="RIBONUCLEASE H"/>
    <property type="match status" value="1"/>
</dbReference>
<feature type="region of interest" description="Disordered" evidence="3">
    <location>
        <begin position="405"/>
        <end position="463"/>
    </location>
</feature>
<feature type="region of interest" description="Disordered" evidence="3">
    <location>
        <begin position="41"/>
        <end position="62"/>
    </location>
</feature>
<evidence type="ECO:0000313" key="6">
    <source>
        <dbReference type="EMBL" id="CAH0109968.1"/>
    </source>
</evidence>
<dbReference type="InterPro" id="IPR000477">
    <property type="entry name" value="RT_dom"/>
</dbReference>
<dbReference type="Gene3D" id="1.10.443.10">
    <property type="entry name" value="Intergrase catalytic core"/>
    <property type="match status" value="1"/>
</dbReference>
<evidence type="ECO:0000259" key="4">
    <source>
        <dbReference type="PROSITE" id="PS50878"/>
    </source>
</evidence>
<dbReference type="Proteomes" id="UP000789390">
    <property type="component" value="Unassembled WGS sequence"/>
</dbReference>
<dbReference type="InterPro" id="IPR013762">
    <property type="entry name" value="Integrase-like_cat_sf"/>
</dbReference>
<dbReference type="GO" id="GO:0003677">
    <property type="term" value="F:DNA binding"/>
    <property type="evidence" value="ECO:0007669"/>
    <property type="project" value="UniProtKB-KW"/>
</dbReference>
<proteinExistence type="predicted"/>
<feature type="compositionally biased region" description="Basic and acidic residues" evidence="3">
    <location>
        <begin position="41"/>
        <end position="52"/>
    </location>
</feature>
<keyword evidence="1" id="KW-0238">DNA-binding</keyword>
<dbReference type="InterPro" id="IPR002104">
    <property type="entry name" value="Integrase_catalytic"/>
</dbReference>
<feature type="compositionally biased region" description="Basic and acidic residues" evidence="3">
    <location>
        <begin position="88"/>
        <end position="100"/>
    </location>
</feature>
<evidence type="ECO:0000256" key="3">
    <source>
        <dbReference type="SAM" id="MobiDB-lite"/>
    </source>
</evidence>
<dbReference type="PROSITE" id="PS50878">
    <property type="entry name" value="RT_POL"/>
    <property type="match status" value="1"/>
</dbReference>
<dbReference type="CDD" id="cd03714">
    <property type="entry name" value="RT_DIRS1"/>
    <property type="match status" value="1"/>
</dbReference>
<organism evidence="6 7">
    <name type="scientific">Daphnia galeata</name>
    <dbReference type="NCBI Taxonomy" id="27404"/>
    <lineage>
        <taxon>Eukaryota</taxon>
        <taxon>Metazoa</taxon>
        <taxon>Ecdysozoa</taxon>
        <taxon>Arthropoda</taxon>
        <taxon>Crustacea</taxon>
        <taxon>Branchiopoda</taxon>
        <taxon>Diplostraca</taxon>
        <taxon>Cladocera</taxon>
        <taxon>Anomopoda</taxon>
        <taxon>Daphniidae</taxon>
        <taxon>Daphnia</taxon>
    </lineage>
</organism>